<reference evidence="1" key="1">
    <citation type="submission" date="2021-05" db="EMBL/GenBank/DDBJ databases">
        <authorList>
            <person name="Alioto T."/>
            <person name="Alioto T."/>
            <person name="Gomez Garrido J."/>
        </authorList>
    </citation>
    <scope>NUCLEOTIDE SEQUENCE</scope>
</reference>
<protein>
    <submittedName>
        <fullName evidence="1">Uncharacterized protein</fullName>
    </submittedName>
</protein>
<name>A0A8D8TMA5_9HEMI</name>
<dbReference type="EMBL" id="HBUF01297394">
    <property type="protein sequence ID" value="CAG6690413.1"/>
    <property type="molecule type" value="Transcribed_RNA"/>
</dbReference>
<evidence type="ECO:0000313" key="1">
    <source>
        <dbReference type="EMBL" id="CAG6690413.1"/>
    </source>
</evidence>
<dbReference type="AlphaFoldDB" id="A0A8D8TMA5"/>
<organism evidence="1">
    <name type="scientific">Cacopsylla melanoneura</name>
    <dbReference type="NCBI Taxonomy" id="428564"/>
    <lineage>
        <taxon>Eukaryota</taxon>
        <taxon>Metazoa</taxon>
        <taxon>Ecdysozoa</taxon>
        <taxon>Arthropoda</taxon>
        <taxon>Hexapoda</taxon>
        <taxon>Insecta</taxon>
        <taxon>Pterygota</taxon>
        <taxon>Neoptera</taxon>
        <taxon>Paraneoptera</taxon>
        <taxon>Hemiptera</taxon>
        <taxon>Sternorrhyncha</taxon>
        <taxon>Psylloidea</taxon>
        <taxon>Psyllidae</taxon>
        <taxon>Psyllinae</taxon>
        <taxon>Cacopsylla</taxon>
    </lineage>
</organism>
<dbReference type="EMBL" id="HBUF01297393">
    <property type="protein sequence ID" value="CAG6690412.1"/>
    <property type="molecule type" value="Transcribed_RNA"/>
</dbReference>
<sequence length="140" mass="15801">MSNNSSDIQVTNEDIFLKAVFRHIKGNMKIAFLTLTVSNFPRPSCLKVTVGTSFLYSGVFQAYFFTRITIITKIIILGESRGTRCKISVSFFPHRSLPPKNVCGVCVCVVADIISRRVTRLKSGCWALSYYHVNIHTVYK</sequence>
<proteinExistence type="predicted"/>
<accession>A0A8D8TMA5</accession>